<dbReference type="InterPro" id="IPR018146">
    <property type="entry name" value="Glyoxalase_1_CS"/>
</dbReference>
<name>A0ABS4E815_9FIRM</name>
<keyword evidence="3" id="KW-0456">Lyase</keyword>
<dbReference type="Proteomes" id="UP000767291">
    <property type="component" value="Unassembled WGS sequence"/>
</dbReference>
<dbReference type="InterPro" id="IPR051785">
    <property type="entry name" value="MMCE/EMCE_epimerase"/>
</dbReference>
<dbReference type="Gene3D" id="3.10.180.10">
    <property type="entry name" value="2,3-Dihydroxybiphenyl 1,2-Dioxygenase, domain 1"/>
    <property type="match status" value="1"/>
</dbReference>
<protein>
    <submittedName>
        <fullName evidence="3">Lactoylglutathione lyase</fullName>
        <ecNumber evidence="3">4.4.1.5</ecNumber>
    </submittedName>
</protein>
<proteinExistence type="predicted"/>
<dbReference type="EC" id="4.4.1.5" evidence="3"/>
<organism evidence="3 4">
    <name type="scientific">Metaclostridioides mangenotii</name>
    <dbReference type="NCBI Taxonomy" id="1540"/>
    <lineage>
        <taxon>Bacteria</taxon>
        <taxon>Bacillati</taxon>
        <taxon>Bacillota</taxon>
        <taxon>Clostridia</taxon>
        <taxon>Peptostreptococcales</taxon>
        <taxon>Peptostreptococcaceae</taxon>
        <taxon>Metaclostridioides</taxon>
    </lineage>
</organism>
<keyword evidence="4" id="KW-1185">Reference proteome</keyword>
<reference evidence="3 4" key="1">
    <citation type="submission" date="2021-03" db="EMBL/GenBank/DDBJ databases">
        <title>Genomic Encyclopedia of Type Strains, Phase IV (KMG-IV): sequencing the most valuable type-strain genomes for metagenomic binning, comparative biology and taxonomic classification.</title>
        <authorList>
            <person name="Goeker M."/>
        </authorList>
    </citation>
    <scope>NUCLEOTIDE SEQUENCE [LARGE SCALE GENOMIC DNA]</scope>
    <source>
        <strain evidence="3 4">DSM 1289</strain>
    </source>
</reference>
<evidence type="ECO:0000259" key="2">
    <source>
        <dbReference type="PROSITE" id="PS51819"/>
    </source>
</evidence>
<dbReference type="PANTHER" id="PTHR43048:SF3">
    <property type="entry name" value="METHYLMALONYL-COA EPIMERASE, MITOCHONDRIAL"/>
    <property type="match status" value="1"/>
</dbReference>
<dbReference type="SUPFAM" id="SSF54593">
    <property type="entry name" value="Glyoxalase/Bleomycin resistance protein/Dihydroxybiphenyl dioxygenase"/>
    <property type="match status" value="1"/>
</dbReference>
<dbReference type="InterPro" id="IPR004360">
    <property type="entry name" value="Glyas_Fos-R_dOase_dom"/>
</dbReference>
<dbReference type="PROSITE" id="PS00934">
    <property type="entry name" value="GLYOXALASE_I_1"/>
    <property type="match status" value="1"/>
</dbReference>
<sequence>MFKRIDHVAFAVKDRQRSIDFYEKHFGFRKYFEHDVPGMPEIEKVVYLKLGDTVLEFEHWTEEKEKSGYHFCLISDDFDADYQRLKNAGVPTVIEPHIPSPRVPEEIGWKRVIFKGLDGELIEIRG</sequence>
<evidence type="ECO:0000313" key="4">
    <source>
        <dbReference type="Proteomes" id="UP000767291"/>
    </source>
</evidence>
<gene>
    <name evidence="3" type="ORF">J2Z43_000471</name>
</gene>
<dbReference type="RefSeq" id="WP_209455660.1">
    <property type="nucleotide sequence ID" value="NZ_BAAACS010000017.1"/>
</dbReference>
<dbReference type="InterPro" id="IPR037523">
    <property type="entry name" value="VOC_core"/>
</dbReference>
<evidence type="ECO:0000256" key="1">
    <source>
        <dbReference type="ARBA" id="ARBA00022723"/>
    </source>
</evidence>
<evidence type="ECO:0000313" key="3">
    <source>
        <dbReference type="EMBL" id="MBP1854081.1"/>
    </source>
</evidence>
<dbReference type="InterPro" id="IPR029068">
    <property type="entry name" value="Glyas_Bleomycin-R_OHBP_Dase"/>
</dbReference>
<keyword evidence="1" id="KW-0479">Metal-binding</keyword>
<dbReference type="EMBL" id="JAGGJX010000001">
    <property type="protein sequence ID" value="MBP1854081.1"/>
    <property type="molecule type" value="Genomic_DNA"/>
</dbReference>
<accession>A0ABS4E815</accession>
<dbReference type="GO" id="GO:0004462">
    <property type="term" value="F:lactoylglutathione lyase activity"/>
    <property type="evidence" value="ECO:0007669"/>
    <property type="project" value="UniProtKB-EC"/>
</dbReference>
<dbReference type="PROSITE" id="PS51819">
    <property type="entry name" value="VOC"/>
    <property type="match status" value="1"/>
</dbReference>
<dbReference type="Pfam" id="PF00903">
    <property type="entry name" value="Glyoxalase"/>
    <property type="match status" value="1"/>
</dbReference>
<feature type="domain" description="VOC" evidence="2">
    <location>
        <begin position="4"/>
        <end position="126"/>
    </location>
</feature>
<dbReference type="PANTHER" id="PTHR43048">
    <property type="entry name" value="METHYLMALONYL-COA EPIMERASE"/>
    <property type="match status" value="1"/>
</dbReference>
<comment type="caution">
    <text evidence="3">The sequence shown here is derived from an EMBL/GenBank/DDBJ whole genome shotgun (WGS) entry which is preliminary data.</text>
</comment>